<dbReference type="CDD" id="cd01748">
    <property type="entry name" value="GATase1_IGP_Synthase"/>
    <property type="match status" value="1"/>
</dbReference>
<name>A0A382G190_9ZZZZ</name>
<evidence type="ECO:0000256" key="4">
    <source>
        <dbReference type="ARBA" id="ARBA00022801"/>
    </source>
</evidence>
<keyword evidence="5" id="KW-0315">Glutamine amidotransferase</keyword>
<dbReference type="Pfam" id="PF00117">
    <property type="entry name" value="GATase"/>
    <property type="match status" value="1"/>
</dbReference>
<organism evidence="11">
    <name type="scientific">marine metagenome</name>
    <dbReference type="NCBI Taxonomy" id="408172"/>
    <lineage>
        <taxon>unclassified sequences</taxon>
        <taxon>metagenomes</taxon>
        <taxon>ecological metagenomes</taxon>
    </lineage>
</organism>
<keyword evidence="7" id="KW-0456">Lyase</keyword>
<dbReference type="PROSITE" id="PS51273">
    <property type="entry name" value="GATASE_TYPE_1"/>
    <property type="match status" value="1"/>
</dbReference>
<dbReference type="EMBL" id="UINC01052800">
    <property type="protein sequence ID" value="SVB68545.1"/>
    <property type="molecule type" value="Genomic_DNA"/>
</dbReference>
<comment type="catalytic activity">
    <reaction evidence="8">
        <text>5-[(5-phospho-1-deoxy-D-ribulos-1-ylimino)methylamino]-1-(5-phospho-beta-D-ribosyl)imidazole-4-carboxamide + L-glutamine = D-erythro-1-(imidazol-4-yl)glycerol 3-phosphate + 5-amino-1-(5-phospho-beta-D-ribosyl)imidazole-4-carboxamide + L-glutamate + H(+)</text>
        <dbReference type="Rhea" id="RHEA:24793"/>
        <dbReference type="ChEBI" id="CHEBI:15378"/>
        <dbReference type="ChEBI" id="CHEBI:29985"/>
        <dbReference type="ChEBI" id="CHEBI:58278"/>
        <dbReference type="ChEBI" id="CHEBI:58359"/>
        <dbReference type="ChEBI" id="CHEBI:58475"/>
        <dbReference type="ChEBI" id="CHEBI:58525"/>
        <dbReference type="EC" id="4.3.2.10"/>
    </reaction>
</comment>
<evidence type="ECO:0000313" key="11">
    <source>
        <dbReference type="EMBL" id="SVB68545.1"/>
    </source>
</evidence>
<dbReference type="GO" id="GO:0016829">
    <property type="term" value="F:lyase activity"/>
    <property type="evidence" value="ECO:0007669"/>
    <property type="project" value="UniProtKB-KW"/>
</dbReference>
<dbReference type="PIRSF" id="PIRSF000495">
    <property type="entry name" value="Amidotransf_hisH"/>
    <property type="match status" value="1"/>
</dbReference>
<proteinExistence type="predicted"/>
<comment type="subunit">
    <text evidence="2">Heterodimer of HisH and HisF.</text>
</comment>
<dbReference type="GO" id="GO:0004359">
    <property type="term" value="F:glutaminase activity"/>
    <property type="evidence" value="ECO:0007669"/>
    <property type="project" value="UniProtKB-EC"/>
</dbReference>
<dbReference type="InterPro" id="IPR017926">
    <property type="entry name" value="GATASE"/>
</dbReference>
<evidence type="ECO:0000256" key="1">
    <source>
        <dbReference type="ARBA" id="ARBA00005091"/>
    </source>
</evidence>
<dbReference type="Gene3D" id="3.40.50.880">
    <property type="match status" value="1"/>
</dbReference>
<feature type="non-terminal residue" evidence="11">
    <location>
        <position position="1"/>
    </location>
</feature>
<evidence type="ECO:0000256" key="7">
    <source>
        <dbReference type="ARBA" id="ARBA00023239"/>
    </source>
</evidence>
<accession>A0A382G190</accession>
<gene>
    <name evidence="11" type="ORF">METZ01_LOCUS221399</name>
</gene>
<dbReference type="NCBIfam" id="TIGR01855">
    <property type="entry name" value="IMP_synth_hisH"/>
    <property type="match status" value="1"/>
</dbReference>
<dbReference type="PANTHER" id="PTHR42701:SF1">
    <property type="entry name" value="IMIDAZOLE GLYCEROL PHOSPHATE SYNTHASE SUBUNIT HISH"/>
    <property type="match status" value="1"/>
</dbReference>
<evidence type="ECO:0000256" key="8">
    <source>
        <dbReference type="ARBA" id="ARBA00047838"/>
    </source>
</evidence>
<keyword evidence="4" id="KW-0378">Hydrolase</keyword>
<dbReference type="AlphaFoldDB" id="A0A382G190"/>
<comment type="catalytic activity">
    <reaction evidence="9">
        <text>L-glutamine + H2O = L-glutamate + NH4(+)</text>
        <dbReference type="Rhea" id="RHEA:15889"/>
        <dbReference type="ChEBI" id="CHEBI:15377"/>
        <dbReference type="ChEBI" id="CHEBI:28938"/>
        <dbReference type="ChEBI" id="CHEBI:29985"/>
        <dbReference type="ChEBI" id="CHEBI:58359"/>
        <dbReference type="EC" id="3.5.1.2"/>
    </reaction>
</comment>
<evidence type="ECO:0000256" key="5">
    <source>
        <dbReference type="ARBA" id="ARBA00022962"/>
    </source>
</evidence>
<comment type="pathway">
    <text evidence="1">Amino-acid biosynthesis; L-histidine biosynthesis; L-histidine from 5-phospho-alpha-D-ribose 1-diphosphate: step 5/9.</text>
</comment>
<sequence>WIGTDPVVSRDPEVIEQATKLLLPGVGAFDPAMDYLNRTGLRDALDRQFAAQVPILAICLGMQLLLESSEEGELPGLGWIPGEVRLLRSDGDCELRVPHMGWSPIALTSAHPLFEAVDLDSRYYFVHSYVACPAEDRYIVATAEYGQRFAAAVALGNVTGVQFHPEKSHRYGKAVMRRFIEAKE</sequence>
<protein>
    <recommendedName>
        <fullName evidence="10">Glutamine amidotransferase domain-containing protein</fullName>
    </recommendedName>
</protein>
<evidence type="ECO:0000256" key="3">
    <source>
        <dbReference type="ARBA" id="ARBA00022605"/>
    </source>
</evidence>
<keyword evidence="3" id="KW-0028">Amino-acid biosynthesis</keyword>
<dbReference type="SUPFAM" id="SSF52317">
    <property type="entry name" value="Class I glutamine amidotransferase-like"/>
    <property type="match status" value="1"/>
</dbReference>
<dbReference type="GO" id="GO:0000107">
    <property type="term" value="F:imidazoleglycerol-phosphate synthase activity"/>
    <property type="evidence" value="ECO:0007669"/>
    <property type="project" value="TreeGrafter"/>
</dbReference>
<evidence type="ECO:0000256" key="2">
    <source>
        <dbReference type="ARBA" id="ARBA00011152"/>
    </source>
</evidence>
<reference evidence="11" key="1">
    <citation type="submission" date="2018-05" db="EMBL/GenBank/DDBJ databases">
        <authorList>
            <person name="Lanie J.A."/>
            <person name="Ng W.-L."/>
            <person name="Kazmierczak K.M."/>
            <person name="Andrzejewski T.M."/>
            <person name="Davidsen T.M."/>
            <person name="Wayne K.J."/>
            <person name="Tettelin H."/>
            <person name="Glass J.I."/>
            <person name="Rusch D."/>
            <person name="Podicherti R."/>
            <person name="Tsui H.-C.T."/>
            <person name="Winkler M.E."/>
        </authorList>
    </citation>
    <scope>NUCLEOTIDE SEQUENCE</scope>
</reference>
<keyword evidence="6" id="KW-0368">Histidine biosynthesis</keyword>
<dbReference type="GO" id="GO:0000105">
    <property type="term" value="P:L-histidine biosynthetic process"/>
    <property type="evidence" value="ECO:0007669"/>
    <property type="project" value="UniProtKB-UniPathway"/>
</dbReference>
<evidence type="ECO:0000256" key="6">
    <source>
        <dbReference type="ARBA" id="ARBA00023102"/>
    </source>
</evidence>
<evidence type="ECO:0000259" key="10">
    <source>
        <dbReference type="Pfam" id="PF00117"/>
    </source>
</evidence>
<evidence type="ECO:0000256" key="9">
    <source>
        <dbReference type="ARBA" id="ARBA00049534"/>
    </source>
</evidence>
<dbReference type="InterPro" id="IPR010139">
    <property type="entry name" value="Imidazole-glycPsynth_HisH"/>
</dbReference>
<dbReference type="PANTHER" id="PTHR42701">
    <property type="entry name" value="IMIDAZOLE GLYCEROL PHOSPHATE SYNTHASE SUBUNIT HISH"/>
    <property type="match status" value="1"/>
</dbReference>
<dbReference type="InterPro" id="IPR029062">
    <property type="entry name" value="Class_I_gatase-like"/>
</dbReference>
<feature type="domain" description="Glutamine amidotransferase" evidence="10">
    <location>
        <begin position="21"/>
        <end position="179"/>
    </location>
</feature>
<dbReference type="UniPathway" id="UPA00031">
    <property type="reaction ID" value="UER00010"/>
</dbReference>